<dbReference type="GO" id="GO:0005506">
    <property type="term" value="F:iron ion binding"/>
    <property type="evidence" value="ECO:0007669"/>
    <property type="project" value="InterPro"/>
</dbReference>
<sequence length="570" mass="66113">MGRCDRSKRYGKKHVCYKKHGRDMHALEDNYYLISCRRHAFDEEREKKTHRSSSLGATHKFSFKYIEREEGNSEGELEVEVMMMDMSCMWMVLVGFVALLVIRSLLKSANWLLYESHLGMKRYSLPPGDLGWPIIGNMWSFLRAFKSAHPDSFISSFESRFGRTGIYKAFMFGSPSVIVTKPEACRRVLTDDEKFTLGWPRSAVELIGKKSFIAMSYEDHKRLRRLTSASINGLEALSLYLTYIDEIMKSSLEKFANMGQIEFLTELRKLTFKIIMHIFLGSESDSVLKDLEKEYTALNYGVRAMRINLPGFAFYKAFKARKKLVATFQSILNKRRKEKLSRKAKDMVDALIGAEDENGRKLSDEEIIDVMIMYLNAGHESSGHITMWTTLLLQNHPEYFQKAKAEQEEIMKKRPSTQKGLTLQEVRQMEFLSKVIDETLRIITFSLMTFRKATSDVNINGYLIPKGWKVLVWYRSVHLDHDIYPNPKQFDPYRWNNVYKAGEFLPFGAGTRLCPGNDLAKLEVTVFLHHFLLNYRLEQLNPKCPVMYLPHTRPKDNCVAIVQKCQPTST</sequence>
<evidence type="ECO:0000256" key="14">
    <source>
        <dbReference type="ARBA" id="ARBA00059142"/>
    </source>
</evidence>
<protein>
    <submittedName>
        <fullName evidence="17">Uncharacterized protein</fullName>
    </submittedName>
</protein>
<evidence type="ECO:0000256" key="9">
    <source>
        <dbReference type="ARBA" id="ARBA00023002"/>
    </source>
</evidence>
<evidence type="ECO:0000313" key="17">
    <source>
        <dbReference type="EMBL" id="KAK7363236.1"/>
    </source>
</evidence>
<accession>A0AAN9N093</accession>
<comment type="pathway">
    <text evidence="3">Hormone biosynthesis.</text>
</comment>
<dbReference type="EMBL" id="JAYMYQ010000001">
    <property type="protein sequence ID" value="KAK7363236.1"/>
    <property type="molecule type" value="Genomic_DNA"/>
</dbReference>
<dbReference type="GO" id="GO:0016020">
    <property type="term" value="C:membrane"/>
    <property type="evidence" value="ECO:0007669"/>
    <property type="project" value="UniProtKB-SubCell"/>
</dbReference>
<dbReference type="Pfam" id="PF00067">
    <property type="entry name" value="p450"/>
    <property type="match status" value="1"/>
</dbReference>
<evidence type="ECO:0000256" key="4">
    <source>
        <dbReference type="ARBA" id="ARBA00010617"/>
    </source>
</evidence>
<evidence type="ECO:0000313" key="18">
    <source>
        <dbReference type="Proteomes" id="UP001367508"/>
    </source>
</evidence>
<dbReference type="GO" id="GO:0010268">
    <property type="term" value="P:brassinosteroid homeostasis"/>
    <property type="evidence" value="ECO:0007669"/>
    <property type="project" value="TreeGrafter"/>
</dbReference>
<dbReference type="PANTHER" id="PTHR24286">
    <property type="entry name" value="CYTOCHROME P450 26"/>
    <property type="match status" value="1"/>
</dbReference>
<dbReference type="InterPro" id="IPR017972">
    <property type="entry name" value="Cyt_P450_CS"/>
</dbReference>
<comment type="function">
    <text evidence="14">Catalyzes three successive oxidations of ent-kaurenoic acid giving gibberellin 12 (GA12), a key step in gibberellins (GAs) biosynthesis. GAs, which are involved many processes, including stem elongation, play a central role in plant development.</text>
</comment>
<evidence type="ECO:0000256" key="13">
    <source>
        <dbReference type="ARBA" id="ARBA00037909"/>
    </source>
</evidence>
<dbReference type="PRINTS" id="PR00359">
    <property type="entry name" value="BP450"/>
</dbReference>
<dbReference type="FunFam" id="1.10.630.10:FF:000052">
    <property type="entry name" value="Ent-kaurenoic acid oxidase"/>
    <property type="match status" value="1"/>
</dbReference>
<dbReference type="AlphaFoldDB" id="A0AAN9N093"/>
<keyword evidence="6 16" id="KW-0812">Transmembrane</keyword>
<evidence type="ECO:0000256" key="15">
    <source>
        <dbReference type="RuleBase" id="RU000461"/>
    </source>
</evidence>
<evidence type="ECO:0000256" key="5">
    <source>
        <dbReference type="ARBA" id="ARBA00022617"/>
    </source>
</evidence>
<evidence type="ECO:0000256" key="6">
    <source>
        <dbReference type="ARBA" id="ARBA00022692"/>
    </source>
</evidence>
<evidence type="ECO:0000256" key="2">
    <source>
        <dbReference type="ARBA" id="ARBA00004167"/>
    </source>
</evidence>
<comment type="pathway">
    <text evidence="13">Plant hormone biosynthesis; gibberellin biosynthesis.</text>
</comment>
<evidence type="ECO:0000256" key="1">
    <source>
        <dbReference type="ARBA" id="ARBA00001971"/>
    </source>
</evidence>
<dbReference type="GO" id="GO:0020037">
    <property type="term" value="F:heme binding"/>
    <property type="evidence" value="ECO:0007669"/>
    <property type="project" value="InterPro"/>
</dbReference>
<dbReference type="PANTHER" id="PTHR24286:SF356">
    <property type="entry name" value="ENT-KAURENOIC ACID OXIDASE 2"/>
    <property type="match status" value="1"/>
</dbReference>
<proteinExistence type="inferred from homology"/>
<comment type="caution">
    <text evidence="17">The sequence shown here is derived from an EMBL/GenBank/DDBJ whole genome shotgun (WGS) entry which is preliminary data.</text>
</comment>
<evidence type="ECO:0000256" key="7">
    <source>
        <dbReference type="ARBA" id="ARBA00022723"/>
    </source>
</evidence>
<dbReference type="GO" id="GO:0016125">
    <property type="term" value="P:sterol metabolic process"/>
    <property type="evidence" value="ECO:0007669"/>
    <property type="project" value="TreeGrafter"/>
</dbReference>
<dbReference type="InterPro" id="IPR001128">
    <property type="entry name" value="Cyt_P450"/>
</dbReference>
<feature type="transmembrane region" description="Helical" evidence="16">
    <location>
        <begin position="88"/>
        <end position="106"/>
    </location>
</feature>
<gene>
    <name evidence="17" type="ORF">VNO77_05370</name>
</gene>
<evidence type="ECO:0000256" key="11">
    <source>
        <dbReference type="ARBA" id="ARBA00023033"/>
    </source>
</evidence>
<evidence type="ECO:0000256" key="8">
    <source>
        <dbReference type="ARBA" id="ARBA00022989"/>
    </source>
</evidence>
<dbReference type="GO" id="GO:0009686">
    <property type="term" value="P:gibberellin biosynthetic process"/>
    <property type="evidence" value="ECO:0007669"/>
    <property type="project" value="UniProtKB-ARBA"/>
</dbReference>
<comment type="similarity">
    <text evidence="4 15">Belongs to the cytochrome P450 family.</text>
</comment>
<dbReference type="Proteomes" id="UP001367508">
    <property type="component" value="Unassembled WGS sequence"/>
</dbReference>
<dbReference type="Gene3D" id="1.10.630.10">
    <property type="entry name" value="Cytochrome P450"/>
    <property type="match status" value="1"/>
</dbReference>
<dbReference type="PROSITE" id="PS00086">
    <property type="entry name" value="CYTOCHROME_P450"/>
    <property type="match status" value="1"/>
</dbReference>
<keyword evidence="12 16" id="KW-0472">Membrane</keyword>
<keyword evidence="18" id="KW-1185">Reference proteome</keyword>
<dbReference type="InterPro" id="IPR002397">
    <property type="entry name" value="Cyt_P450_B"/>
</dbReference>
<reference evidence="17 18" key="1">
    <citation type="submission" date="2024-01" db="EMBL/GenBank/DDBJ databases">
        <title>The genomes of 5 underutilized Papilionoideae crops provide insights into root nodulation and disease resistanc.</title>
        <authorList>
            <person name="Jiang F."/>
        </authorList>
    </citation>
    <scope>NUCLEOTIDE SEQUENCE [LARGE SCALE GENOMIC DNA]</scope>
    <source>
        <strain evidence="17">LVBAO_FW01</strain>
        <tissue evidence="17">Leaves</tissue>
    </source>
</reference>
<evidence type="ECO:0000256" key="16">
    <source>
        <dbReference type="SAM" id="Phobius"/>
    </source>
</evidence>
<comment type="subcellular location">
    <subcellularLocation>
        <location evidence="2">Membrane</location>
        <topology evidence="2">Single-pass membrane protein</topology>
    </subcellularLocation>
</comment>
<dbReference type="PRINTS" id="PR00385">
    <property type="entry name" value="P450"/>
</dbReference>
<keyword evidence="9 15" id="KW-0560">Oxidoreductase</keyword>
<dbReference type="InterPro" id="IPR036396">
    <property type="entry name" value="Cyt_P450_sf"/>
</dbReference>
<dbReference type="GO" id="GO:0051777">
    <property type="term" value="F:ent-kaurenoic acid monooxygenase activity"/>
    <property type="evidence" value="ECO:0007669"/>
    <property type="project" value="TreeGrafter"/>
</dbReference>
<evidence type="ECO:0000256" key="10">
    <source>
        <dbReference type="ARBA" id="ARBA00023004"/>
    </source>
</evidence>
<keyword evidence="11 15" id="KW-0503">Monooxygenase</keyword>
<dbReference type="CDD" id="cd11043">
    <property type="entry name" value="CYP90-like"/>
    <property type="match status" value="1"/>
</dbReference>
<keyword evidence="7 15" id="KW-0479">Metal-binding</keyword>
<name>A0AAN9N093_CANGL</name>
<keyword evidence="10 15" id="KW-0408">Iron</keyword>
<keyword evidence="5 15" id="KW-0349">Heme</keyword>
<organism evidence="17 18">
    <name type="scientific">Canavalia gladiata</name>
    <name type="common">Sword bean</name>
    <name type="synonym">Dolichos gladiatus</name>
    <dbReference type="NCBI Taxonomy" id="3824"/>
    <lineage>
        <taxon>Eukaryota</taxon>
        <taxon>Viridiplantae</taxon>
        <taxon>Streptophyta</taxon>
        <taxon>Embryophyta</taxon>
        <taxon>Tracheophyta</taxon>
        <taxon>Spermatophyta</taxon>
        <taxon>Magnoliopsida</taxon>
        <taxon>eudicotyledons</taxon>
        <taxon>Gunneridae</taxon>
        <taxon>Pentapetalae</taxon>
        <taxon>rosids</taxon>
        <taxon>fabids</taxon>
        <taxon>Fabales</taxon>
        <taxon>Fabaceae</taxon>
        <taxon>Papilionoideae</taxon>
        <taxon>50 kb inversion clade</taxon>
        <taxon>NPAAA clade</taxon>
        <taxon>indigoferoid/millettioid clade</taxon>
        <taxon>Phaseoleae</taxon>
        <taxon>Canavalia</taxon>
    </lineage>
</organism>
<evidence type="ECO:0000256" key="3">
    <source>
        <dbReference type="ARBA" id="ARBA00004972"/>
    </source>
</evidence>
<dbReference type="GO" id="GO:0016132">
    <property type="term" value="P:brassinosteroid biosynthetic process"/>
    <property type="evidence" value="ECO:0007669"/>
    <property type="project" value="TreeGrafter"/>
</dbReference>
<keyword evidence="8 16" id="KW-1133">Transmembrane helix</keyword>
<dbReference type="GO" id="GO:0005783">
    <property type="term" value="C:endoplasmic reticulum"/>
    <property type="evidence" value="ECO:0007669"/>
    <property type="project" value="UniProtKB-ARBA"/>
</dbReference>
<dbReference type="SUPFAM" id="SSF48264">
    <property type="entry name" value="Cytochrome P450"/>
    <property type="match status" value="1"/>
</dbReference>
<comment type="cofactor">
    <cofactor evidence="1">
        <name>heme</name>
        <dbReference type="ChEBI" id="CHEBI:30413"/>
    </cofactor>
</comment>
<evidence type="ECO:0000256" key="12">
    <source>
        <dbReference type="ARBA" id="ARBA00023136"/>
    </source>
</evidence>